<reference evidence="1 2" key="1">
    <citation type="submission" date="2022-06" db="EMBL/GenBank/DDBJ databases">
        <authorList>
            <person name="Jeon C.O."/>
        </authorList>
    </citation>
    <scope>NUCLEOTIDE SEQUENCE [LARGE SCALE GENOMIC DNA]</scope>
    <source>
        <strain evidence="1 2">KCTC 13943</strain>
    </source>
</reference>
<evidence type="ECO:0000313" key="2">
    <source>
        <dbReference type="Proteomes" id="UP001523262"/>
    </source>
</evidence>
<accession>A0ABT0WEE5</accession>
<protein>
    <submittedName>
        <fullName evidence="1">Uncharacterized protein</fullName>
    </submittedName>
</protein>
<evidence type="ECO:0000313" key="1">
    <source>
        <dbReference type="EMBL" id="MCM2534691.1"/>
    </source>
</evidence>
<gene>
    <name evidence="1" type="ORF">NDK43_23035</name>
</gene>
<comment type="caution">
    <text evidence="1">The sequence shown here is derived from an EMBL/GenBank/DDBJ whole genome shotgun (WGS) entry which is preliminary data.</text>
</comment>
<dbReference type="Proteomes" id="UP001523262">
    <property type="component" value="Unassembled WGS sequence"/>
</dbReference>
<sequence length="64" mass="6970">MSEPRAFGTFLKDDGKILRSNTHLKWGESKQSIGAVIMLNPGSATLKSNGAWETFLNSSTKKVS</sequence>
<dbReference type="EMBL" id="JAMQCR010000002">
    <property type="protein sequence ID" value="MCM2534691.1"/>
    <property type="molecule type" value="Genomic_DNA"/>
</dbReference>
<proteinExistence type="predicted"/>
<name>A0ABT0WEE5_9BACI</name>
<organism evidence="1 2">
    <name type="scientific">Neobacillus pocheonensis</name>
    <dbReference type="NCBI Taxonomy" id="363869"/>
    <lineage>
        <taxon>Bacteria</taxon>
        <taxon>Bacillati</taxon>
        <taxon>Bacillota</taxon>
        <taxon>Bacilli</taxon>
        <taxon>Bacillales</taxon>
        <taxon>Bacillaceae</taxon>
        <taxon>Neobacillus</taxon>
    </lineage>
</organism>
<keyword evidence="2" id="KW-1185">Reference proteome</keyword>